<protein>
    <submittedName>
        <fullName evidence="4">DNA-damage-inducible protein J</fullName>
    </submittedName>
</protein>
<sequence length="97" mass="10247">MPTQSSMIHIRVDDQLKAKAADALAGVGLTLSDAVRILLTRVAAEGGMPAGLTANPDAYDSWFRAKVQEALADPTPATPHDQVMSEARALIAGKHRV</sequence>
<dbReference type="GO" id="GO:0006355">
    <property type="term" value="P:regulation of DNA-templated transcription"/>
    <property type="evidence" value="ECO:0007669"/>
    <property type="project" value="InterPro"/>
</dbReference>
<organism evidence="4 5">
    <name type="scientific">Gemmobacter aquatilis</name>
    <dbReference type="NCBI Taxonomy" id="933059"/>
    <lineage>
        <taxon>Bacteria</taxon>
        <taxon>Pseudomonadati</taxon>
        <taxon>Pseudomonadota</taxon>
        <taxon>Alphaproteobacteria</taxon>
        <taxon>Rhodobacterales</taxon>
        <taxon>Paracoccaceae</taxon>
        <taxon>Gemmobacter</taxon>
    </lineage>
</organism>
<feature type="domain" description="Stability determinant" evidence="3">
    <location>
        <begin position="57"/>
        <end position="86"/>
    </location>
</feature>
<keyword evidence="2" id="KW-1277">Toxin-antitoxin system</keyword>
<evidence type="ECO:0000313" key="4">
    <source>
        <dbReference type="EMBL" id="SEO06619.1"/>
    </source>
</evidence>
<dbReference type="EMBL" id="FOCE01000011">
    <property type="protein sequence ID" value="SEO06619.1"/>
    <property type="molecule type" value="Genomic_DNA"/>
</dbReference>
<keyword evidence="5" id="KW-1185">Reference proteome</keyword>
<dbReference type="InterPro" id="IPR007337">
    <property type="entry name" value="RelB/DinJ"/>
</dbReference>
<accession>A0A1H8LNE7</accession>
<name>A0A1H8LNE7_9RHOB</name>
<evidence type="ECO:0000256" key="2">
    <source>
        <dbReference type="ARBA" id="ARBA00022649"/>
    </source>
</evidence>
<dbReference type="PANTHER" id="PTHR38781">
    <property type="entry name" value="ANTITOXIN DINJ-RELATED"/>
    <property type="match status" value="1"/>
</dbReference>
<dbReference type="Gene3D" id="1.10.1220.10">
    <property type="entry name" value="Met repressor-like"/>
    <property type="match status" value="1"/>
</dbReference>
<dbReference type="OrthoDB" id="9799097at2"/>
<dbReference type="Pfam" id="PF21217">
    <property type="entry name" value="PaaA2"/>
    <property type="match status" value="1"/>
</dbReference>
<dbReference type="Gene3D" id="6.20.450.20">
    <property type="match status" value="1"/>
</dbReference>
<evidence type="ECO:0000259" key="3">
    <source>
        <dbReference type="Pfam" id="PF21217"/>
    </source>
</evidence>
<dbReference type="Pfam" id="PF04221">
    <property type="entry name" value="RelB"/>
    <property type="match status" value="1"/>
</dbReference>
<comment type="similarity">
    <text evidence="1">Belongs to the RelB/DinJ antitoxin family.</text>
</comment>
<dbReference type="STRING" id="933059.SAMN04488103_11178"/>
<gene>
    <name evidence="4" type="ORF">SAMN04488103_11178</name>
</gene>
<dbReference type="PANTHER" id="PTHR38781:SF1">
    <property type="entry name" value="ANTITOXIN DINJ-RELATED"/>
    <property type="match status" value="1"/>
</dbReference>
<dbReference type="InterPro" id="IPR048851">
    <property type="entry name" value="PaaA2_dom"/>
</dbReference>
<dbReference type="AlphaFoldDB" id="A0A1H8LNE7"/>
<dbReference type="NCBIfam" id="TIGR02384">
    <property type="entry name" value="RelB_DinJ"/>
    <property type="match status" value="1"/>
</dbReference>
<dbReference type="InterPro" id="IPR013321">
    <property type="entry name" value="Arc_rbn_hlx_hlx"/>
</dbReference>
<dbReference type="Proteomes" id="UP000198761">
    <property type="component" value="Unassembled WGS sequence"/>
</dbReference>
<evidence type="ECO:0000313" key="5">
    <source>
        <dbReference type="Proteomes" id="UP000198761"/>
    </source>
</evidence>
<dbReference type="RefSeq" id="WP_091303226.1">
    <property type="nucleotide sequence ID" value="NZ_FOCE01000011.1"/>
</dbReference>
<evidence type="ECO:0000256" key="1">
    <source>
        <dbReference type="ARBA" id="ARBA00010562"/>
    </source>
</evidence>
<proteinExistence type="inferred from homology"/>
<reference evidence="4 5" key="1">
    <citation type="submission" date="2016-10" db="EMBL/GenBank/DDBJ databases">
        <authorList>
            <person name="de Groot N.N."/>
        </authorList>
    </citation>
    <scope>NUCLEOTIDE SEQUENCE [LARGE SCALE GENOMIC DNA]</scope>
    <source>
        <strain evidence="4 5">DSM 3857</strain>
    </source>
</reference>
<dbReference type="GO" id="GO:0006351">
    <property type="term" value="P:DNA-templated transcription"/>
    <property type="evidence" value="ECO:0007669"/>
    <property type="project" value="TreeGrafter"/>
</dbReference>